<dbReference type="InParanoid" id="A0A1Y2GAQ1"/>
<dbReference type="OrthoDB" id="2410380at2759"/>
<name>A0A1Y2GAQ1_9FUNG</name>
<dbReference type="AlphaFoldDB" id="A0A1Y2GAQ1"/>
<reference evidence="1 2" key="1">
    <citation type="submission" date="2016-07" db="EMBL/GenBank/DDBJ databases">
        <title>Pervasive Adenine N6-methylation of Active Genes in Fungi.</title>
        <authorList>
            <consortium name="DOE Joint Genome Institute"/>
            <person name="Mondo S.J."/>
            <person name="Dannebaum R.O."/>
            <person name="Kuo R.C."/>
            <person name="Labutti K."/>
            <person name="Haridas S."/>
            <person name="Kuo A."/>
            <person name="Salamov A."/>
            <person name="Ahrendt S.R."/>
            <person name="Lipzen A."/>
            <person name="Sullivan W."/>
            <person name="Andreopoulos W.B."/>
            <person name="Clum A."/>
            <person name="Lindquist E."/>
            <person name="Daum C."/>
            <person name="Ramamoorthy G.K."/>
            <person name="Gryganskyi A."/>
            <person name="Culley D."/>
            <person name="Magnuson J.K."/>
            <person name="James T.Y."/>
            <person name="O'Malley M.A."/>
            <person name="Stajich J.E."/>
            <person name="Spatafora J.W."/>
            <person name="Visel A."/>
            <person name="Grigoriev I.V."/>
        </authorList>
    </citation>
    <scope>NUCLEOTIDE SEQUENCE [LARGE SCALE GENOMIC DNA]</scope>
    <source>
        <strain evidence="1 2">NRRL 3116</strain>
    </source>
</reference>
<evidence type="ECO:0000313" key="1">
    <source>
        <dbReference type="EMBL" id="ORZ05720.1"/>
    </source>
</evidence>
<dbReference type="Proteomes" id="UP000193648">
    <property type="component" value="Unassembled WGS sequence"/>
</dbReference>
<proteinExistence type="predicted"/>
<gene>
    <name evidence="1" type="ORF">BCR41DRAFT_176434</name>
</gene>
<dbReference type="GeneID" id="33561580"/>
<accession>A0A1Y2GAQ1</accession>
<keyword evidence="2" id="KW-1185">Reference proteome</keyword>
<comment type="caution">
    <text evidence="1">The sequence shown here is derived from an EMBL/GenBank/DDBJ whole genome shotgun (WGS) entry which is preliminary data.</text>
</comment>
<organism evidence="1 2">
    <name type="scientific">Lobosporangium transversale</name>
    <dbReference type="NCBI Taxonomy" id="64571"/>
    <lineage>
        <taxon>Eukaryota</taxon>
        <taxon>Fungi</taxon>
        <taxon>Fungi incertae sedis</taxon>
        <taxon>Mucoromycota</taxon>
        <taxon>Mortierellomycotina</taxon>
        <taxon>Mortierellomycetes</taxon>
        <taxon>Mortierellales</taxon>
        <taxon>Mortierellaceae</taxon>
        <taxon>Lobosporangium</taxon>
    </lineage>
</organism>
<dbReference type="RefSeq" id="XP_021877207.1">
    <property type="nucleotide sequence ID" value="XM_022019735.1"/>
</dbReference>
<sequence length="75" mass="8615">MEQNLLLSMLNDTHELQKSLVSLISPSSETQQNIQQAKKDLLRGTDDPDVQSMLDRLKAMTHTLEKSRQRIKLQP</sequence>
<evidence type="ECO:0000313" key="2">
    <source>
        <dbReference type="Proteomes" id="UP000193648"/>
    </source>
</evidence>
<dbReference type="EMBL" id="MCFF01000049">
    <property type="protein sequence ID" value="ORZ05720.1"/>
    <property type="molecule type" value="Genomic_DNA"/>
</dbReference>
<protein>
    <submittedName>
        <fullName evidence="1">Uncharacterized protein</fullName>
    </submittedName>
</protein>